<comment type="caution">
    <text evidence="1">The sequence shown here is derived from an EMBL/GenBank/DDBJ whole genome shotgun (WGS) entry which is preliminary data.</text>
</comment>
<dbReference type="RefSeq" id="WP_114509036.1">
    <property type="nucleotide sequence ID" value="NZ_QPMK01000001.1"/>
</dbReference>
<dbReference type="Pfam" id="PF02423">
    <property type="entry name" value="OCD_Mu_crystall"/>
    <property type="match status" value="1"/>
</dbReference>
<dbReference type="EMBL" id="QPMK01000001">
    <property type="protein sequence ID" value="RDD68057.1"/>
    <property type="molecule type" value="Genomic_DNA"/>
</dbReference>
<dbReference type="Proteomes" id="UP000253977">
    <property type="component" value="Unassembled WGS sequence"/>
</dbReference>
<dbReference type="OrthoDB" id="9809203at2"/>
<dbReference type="InterPro" id="IPR036291">
    <property type="entry name" value="NAD(P)-bd_dom_sf"/>
</dbReference>
<dbReference type="AlphaFoldDB" id="A0A369TV64"/>
<sequence>MVDDTRVVTEAHLRRIVTLDTQLVDMVEGAFVALAEGRVMMPPIMSVELHERNAEIDAKTAYVSGLDSVALKVSTGFFDNPKQGLPSLGGMVTVLSALDGSVRAVLLDRGYLTDLRTAAAGAVAARHLAPESVSTAGVIGTGLQARLQMQAAHLVRPFERVLVWGRDLEKAAACAADLARDIGCEAEVCSDPNILVKRSQLVVTTTPSFRPLFAAESLHPELHITAMGSDAPDKQELAGACLARADLYVADSAPQVALRGELRAALASGDWTGGDPVELGQVITGQHPGRRHPRDITIADLTGTGAQDTVIAQHVMDLLDRGTAAA</sequence>
<keyword evidence="2" id="KW-1185">Reference proteome</keyword>
<dbReference type="Gene3D" id="3.30.1780.10">
    <property type="entry name" value="ornithine cyclodeaminase, domain 1"/>
    <property type="match status" value="1"/>
</dbReference>
<dbReference type="InterPro" id="IPR023401">
    <property type="entry name" value="ODC_N"/>
</dbReference>
<dbReference type="InterPro" id="IPR003462">
    <property type="entry name" value="ODC_Mu_crystall"/>
</dbReference>
<accession>A0A369TV64</accession>
<reference evidence="1 2" key="1">
    <citation type="submission" date="2018-07" db="EMBL/GenBank/DDBJ databases">
        <title>Thalassococcus profundi sp. nov., a marine bacterium isolated from deep seawater of Okinawa Trough.</title>
        <authorList>
            <person name="Yu M."/>
        </authorList>
    </citation>
    <scope>NUCLEOTIDE SEQUENCE [LARGE SCALE GENOMIC DNA]</scope>
    <source>
        <strain evidence="1 2">WRAS1</strain>
    </source>
</reference>
<dbReference type="PANTHER" id="PTHR13812:SF19">
    <property type="entry name" value="KETIMINE REDUCTASE MU-CRYSTALLIN"/>
    <property type="match status" value="1"/>
</dbReference>
<dbReference type="PANTHER" id="PTHR13812">
    <property type="entry name" value="KETIMINE REDUCTASE MU-CRYSTALLIN"/>
    <property type="match status" value="1"/>
</dbReference>
<protein>
    <submittedName>
        <fullName evidence="1">Ornithine cyclodeaminase family protein</fullName>
    </submittedName>
</protein>
<proteinExistence type="predicted"/>
<evidence type="ECO:0000313" key="2">
    <source>
        <dbReference type="Proteomes" id="UP000253977"/>
    </source>
</evidence>
<dbReference type="GO" id="GO:0005737">
    <property type="term" value="C:cytoplasm"/>
    <property type="evidence" value="ECO:0007669"/>
    <property type="project" value="TreeGrafter"/>
</dbReference>
<dbReference type="Gene3D" id="3.40.50.720">
    <property type="entry name" value="NAD(P)-binding Rossmann-like Domain"/>
    <property type="match status" value="1"/>
</dbReference>
<gene>
    <name evidence="1" type="ORF">DU478_00870</name>
</gene>
<name>A0A369TV64_9RHOB</name>
<organism evidence="1 2">
    <name type="scientific">Thalassococcus profundi</name>
    <dbReference type="NCBI Taxonomy" id="2282382"/>
    <lineage>
        <taxon>Bacteria</taxon>
        <taxon>Pseudomonadati</taxon>
        <taxon>Pseudomonadota</taxon>
        <taxon>Alphaproteobacteria</taxon>
        <taxon>Rhodobacterales</taxon>
        <taxon>Roseobacteraceae</taxon>
        <taxon>Thalassococcus</taxon>
    </lineage>
</organism>
<dbReference type="PIRSF" id="PIRSF001439">
    <property type="entry name" value="CryM"/>
    <property type="match status" value="1"/>
</dbReference>
<dbReference type="SUPFAM" id="SSF51735">
    <property type="entry name" value="NAD(P)-binding Rossmann-fold domains"/>
    <property type="match status" value="1"/>
</dbReference>
<evidence type="ECO:0000313" key="1">
    <source>
        <dbReference type="EMBL" id="RDD68057.1"/>
    </source>
</evidence>